<reference evidence="1" key="1">
    <citation type="submission" date="2018-06" db="EMBL/GenBank/DDBJ databases">
        <authorList>
            <person name="Zhirakovskaya E."/>
        </authorList>
    </citation>
    <scope>NUCLEOTIDE SEQUENCE</scope>
</reference>
<evidence type="ECO:0000313" key="1">
    <source>
        <dbReference type="EMBL" id="VAW71089.1"/>
    </source>
</evidence>
<name>A0A3B0YA70_9ZZZZ</name>
<dbReference type="InterPro" id="IPR015943">
    <property type="entry name" value="WD40/YVTN_repeat-like_dom_sf"/>
</dbReference>
<organism evidence="1">
    <name type="scientific">hydrothermal vent metagenome</name>
    <dbReference type="NCBI Taxonomy" id="652676"/>
    <lineage>
        <taxon>unclassified sequences</taxon>
        <taxon>metagenomes</taxon>
        <taxon>ecological metagenomes</taxon>
    </lineage>
</organism>
<gene>
    <name evidence="1" type="ORF">MNBD_GAMMA10-2828</name>
</gene>
<dbReference type="SUPFAM" id="SSF51004">
    <property type="entry name" value="C-terminal (heme d1) domain of cytochrome cd1-nitrite reductase"/>
    <property type="match status" value="1"/>
</dbReference>
<dbReference type="Gene3D" id="2.130.10.10">
    <property type="entry name" value="YVTN repeat-like/Quinoprotein amine dehydrogenase"/>
    <property type="match status" value="1"/>
</dbReference>
<dbReference type="InterPro" id="IPR011048">
    <property type="entry name" value="Haem_d1_sf"/>
</dbReference>
<proteinExistence type="predicted"/>
<dbReference type="EMBL" id="UOFJ01000567">
    <property type="protein sequence ID" value="VAW71089.1"/>
    <property type="molecule type" value="Genomic_DNA"/>
</dbReference>
<protein>
    <submittedName>
        <fullName evidence="1">Uncharacterized protein</fullName>
    </submittedName>
</protein>
<sequence>MKAKFSSKQLNRFFDIKKPAALDVIEFKNPAIVKSEKFKIKGSDEFAFRPEDPELPKGFKNIGGLPIRIDAKKPVIPPLIDIRDQLILRPWLPIDWKNWFDLSNNKCELTPAKTQRVDISVPAQTRTCHISEDCTRIYATNDSGLCSVINVITEMVEANFTVTPNPSPNPPYPGGLAGGTGLVHTFAKGGINHKYNRLYVSASFYTVVRNMATAGFYVAVVDIDPVSPTYLQTISWIDCGWIPEEVSFTDNGETGVITNYMQGTATIFNAQTGAILAAEVDLFAGAGAAPAGGPLARSVRCANVPGLGNRAFHTITNDPASNGNAGISIIDLDSPGYPVTNFTHPSFGFITGIAIMPEKDRVLIIQNSEAHVIRVDGATPVLEDTIALPTSNGQSYWGGVDTRPSGNMAFAATGNANSSSPTQGTSIALINYGSSTSFDAFTGLPARVWDVRLTEFGSPLKPHIICCSLSGSVSIIPC</sequence>
<dbReference type="AlphaFoldDB" id="A0A3B0YA70"/>
<accession>A0A3B0YA70</accession>